<proteinExistence type="predicted"/>
<dbReference type="AlphaFoldDB" id="A0A4R0XMY3"/>
<evidence type="ECO:0000259" key="4">
    <source>
        <dbReference type="Pfam" id="PF17384"/>
    </source>
</evidence>
<protein>
    <submittedName>
        <fullName evidence="5">Uncharacterized protein</fullName>
    </submittedName>
</protein>
<organism evidence="5 6">
    <name type="scientific">Mycoplasma marinum</name>
    <dbReference type="NCBI Taxonomy" id="1937190"/>
    <lineage>
        <taxon>Bacteria</taxon>
        <taxon>Bacillati</taxon>
        <taxon>Mycoplasmatota</taxon>
        <taxon>Mollicutes</taxon>
        <taxon>Mycoplasmataceae</taxon>
        <taxon>Mycoplasma</taxon>
    </lineage>
</organism>
<evidence type="ECO:0000256" key="1">
    <source>
        <dbReference type="ARBA" id="ARBA00022490"/>
    </source>
</evidence>
<dbReference type="SUPFAM" id="SSF75420">
    <property type="entry name" value="YhbC-like, N-terminal domain"/>
    <property type="match status" value="1"/>
</dbReference>
<dbReference type="GO" id="GO:0000028">
    <property type="term" value="P:ribosomal small subunit assembly"/>
    <property type="evidence" value="ECO:0007669"/>
    <property type="project" value="TreeGrafter"/>
</dbReference>
<keyword evidence="6" id="KW-1185">Reference proteome</keyword>
<dbReference type="Proteomes" id="UP000294192">
    <property type="component" value="Unassembled WGS sequence"/>
</dbReference>
<reference evidence="5 6" key="1">
    <citation type="submission" date="2018-02" db="EMBL/GenBank/DDBJ databases">
        <title>Mycoplasma marinum and Mycoplasma todarodis sp. nov., moderately halophilic and psychrotolerant mycoplasmas isolated from cephalopods.</title>
        <authorList>
            <person name="Viver T."/>
        </authorList>
    </citation>
    <scope>NUCLEOTIDE SEQUENCE [LARGE SCALE GENOMIC DNA]</scope>
    <source>
        <strain evidence="5 6">PE</strain>
    </source>
</reference>
<dbReference type="InterPro" id="IPR028998">
    <property type="entry name" value="RimP_C"/>
</dbReference>
<dbReference type="OrthoDB" id="399086at2"/>
<sequence>MLEKLQAKFGEKIIKASWEEEAGSKFLRIAVREPNLDKLTLISREISDYLDTIDNSDSEYFLDIASEGTEKNISFEDLGGMQNENISVILKRPIKDKIQFEGELLEKCEDNLTIRWNAKGQFRKQNIHIENIEKINLSAKVKKEKK</sequence>
<dbReference type="RefSeq" id="WP_131598385.1">
    <property type="nucleotide sequence ID" value="NZ_CBDBYK010000005.1"/>
</dbReference>
<evidence type="ECO:0000259" key="3">
    <source>
        <dbReference type="Pfam" id="PF02576"/>
    </source>
</evidence>
<dbReference type="InterPro" id="IPR035956">
    <property type="entry name" value="RimP_N_sf"/>
</dbReference>
<accession>A0A4R0XMY3</accession>
<dbReference type="PANTHER" id="PTHR33867:SF1">
    <property type="entry name" value="RIBOSOME MATURATION FACTOR RIMP"/>
    <property type="match status" value="1"/>
</dbReference>
<dbReference type="Gene3D" id="2.30.30.180">
    <property type="entry name" value="Ribosome maturation factor RimP, C-terminal domain"/>
    <property type="match status" value="1"/>
</dbReference>
<feature type="domain" description="Ribosome maturation factor RimP N-terminal" evidence="3">
    <location>
        <begin position="2"/>
        <end position="70"/>
    </location>
</feature>
<evidence type="ECO:0000256" key="2">
    <source>
        <dbReference type="ARBA" id="ARBA00022517"/>
    </source>
</evidence>
<dbReference type="Pfam" id="PF17384">
    <property type="entry name" value="DUF150_C"/>
    <property type="match status" value="1"/>
</dbReference>
<gene>
    <name evidence="5" type="ORF">C4B24_00745</name>
</gene>
<dbReference type="Pfam" id="PF02576">
    <property type="entry name" value="RimP_N"/>
    <property type="match status" value="1"/>
</dbReference>
<name>A0A4R0XMY3_9MOLU</name>
<dbReference type="InterPro" id="IPR003728">
    <property type="entry name" value="Ribosome_maturation_RimP"/>
</dbReference>
<feature type="domain" description="Ribosome maturation factor RimP C-terminal" evidence="4">
    <location>
        <begin position="80"/>
        <end position="140"/>
    </location>
</feature>
<evidence type="ECO:0000313" key="6">
    <source>
        <dbReference type="Proteomes" id="UP000294192"/>
    </source>
</evidence>
<dbReference type="InterPro" id="IPR036847">
    <property type="entry name" value="RimP_C_sf"/>
</dbReference>
<dbReference type="EMBL" id="PSZO01000002">
    <property type="protein sequence ID" value="TCG11910.1"/>
    <property type="molecule type" value="Genomic_DNA"/>
</dbReference>
<dbReference type="GO" id="GO:0006412">
    <property type="term" value="P:translation"/>
    <property type="evidence" value="ECO:0007669"/>
    <property type="project" value="TreeGrafter"/>
</dbReference>
<dbReference type="GO" id="GO:0005829">
    <property type="term" value="C:cytosol"/>
    <property type="evidence" value="ECO:0007669"/>
    <property type="project" value="TreeGrafter"/>
</dbReference>
<dbReference type="PANTHER" id="PTHR33867">
    <property type="entry name" value="RIBOSOME MATURATION FACTOR RIMP"/>
    <property type="match status" value="1"/>
</dbReference>
<keyword evidence="2" id="KW-0690">Ribosome biogenesis</keyword>
<evidence type="ECO:0000313" key="5">
    <source>
        <dbReference type="EMBL" id="TCG11910.1"/>
    </source>
</evidence>
<comment type="caution">
    <text evidence="5">The sequence shown here is derived from an EMBL/GenBank/DDBJ whole genome shotgun (WGS) entry which is preliminary data.</text>
</comment>
<keyword evidence="1" id="KW-0963">Cytoplasm</keyword>
<dbReference type="SUPFAM" id="SSF74942">
    <property type="entry name" value="YhbC-like, C-terminal domain"/>
    <property type="match status" value="1"/>
</dbReference>
<dbReference type="InterPro" id="IPR028989">
    <property type="entry name" value="RimP_N"/>
</dbReference>